<dbReference type="KEGG" id="bhg:I6G56_02755"/>
<sequence length="109" mass="11409">MSIPNKPISNAFERPEDSQAAAGRLRVSAPSGVAPVITPSITPANAPPEFANPHAAVADMRRQARAKAQQMVVDARLALLESLHALHTAGKTDAVSTVAVPAPIKRGMR</sequence>
<gene>
    <name evidence="1" type="ORF">I6G56_02755</name>
</gene>
<reference evidence="1 2" key="1">
    <citation type="submission" date="2020-12" db="EMBL/GenBank/DDBJ databases">
        <title>FDA dAtabase for Regulatory Grade micrObial Sequences (FDA-ARGOS): Supporting development and validation of Infectious Disease Dx tests.</title>
        <authorList>
            <person name="Nelson B."/>
            <person name="Plummer A."/>
            <person name="Tallon L."/>
            <person name="Sadzewicz L."/>
            <person name="Zhao X."/>
            <person name="Boylan J."/>
            <person name="Ott S."/>
            <person name="Bowen H."/>
            <person name="Vavikolanu K."/>
            <person name="Mehta A."/>
            <person name="Aluvathingal J."/>
            <person name="Nadendla S."/>
            <person name="Myers T."/>
            <person name="Yan Y."/>
            <person name="Sichtig H."/>
        </authorList>
    </citation>
    <scope>NUCLEOTIDE SEQUENCE [LARGE SCALE GENOMIC DNA]</scope>
    <source>
        <strain evidence="1 2">FDAARGOS_899</strain>
    </source>
</reference>
<protein>
    <submittedName>
        <fullName evidence="1">Uncharacterized protein</fullName>
    </submittedName>
</protein>
<accession>A0A7U4STR2</accession>
<organism evidence="1 2">
    <name type="scientific">Burkholderia humptydooensis</name>
    <dbReference type="NCBI Taxonomy" id="430531"/>
    <lineage>
        <taxon>Bacteria</taxon>
        <taxon>Pseudomonadati</taxon>
        <taxon>Pseudomonadota</taxon>
        <taxon>Betaproteobacteria</taxon>
        <taxon>Burkholderiales</taxon>
        <taxon>Burkholderiaceae</taxon>
        <taxon>Burkholderia</taxon>
        <taxon>pseudomallei group</taxon>
    </lineage>
</organism>
<name>A0A7U4STR2_9BURK</name>
<evidence type="ECO:0000313" key="2">
    <source>
        <dbReference type="Proteomes" id="UP000594943"/>
    </source>
</evidence>
<proteinExistence type="predicted"/>
<dbReference type="EMBL" id="CP065686">
    <property type="protein sequence ID" value="QPS44047.1"/>
    <property type="molecule type" value="Genomic_DNA"/>
</dbReference>
<dbReference type="AlphaFoldDB" id="A0A7U4STR2"/>
<dbReference type="RefSeq" id="WP_006024222.1">
    <property type="nucleotide sequence ID" value="NZ_CM003626.1"/>
</dbReference>
<evidence type="ECO:0000313" key="1">
    <source>
        <dbReference type="EMBL" id="QPS44047.1"/>
    </source>
</evidence>
<dbReference type="Proteomes" id="UP000594943">
    <property type="component" value="Chromosome 1"/>
</dbReference>
<accession>A0A7T2U1N1</accession>